<reference evidence="7 8" key="1">
    <citation type="submission" date="2018-01" db="EMBL/GenBank/DDBJ databases">
        <title>Metagenomic assembled genomes from two thermal pools in the Uzon Caldera, Kamchatka, Russia.</title>
        <authorList>
            <person name="Wilkins L."/>
            <person name="Ettinger C."/>
        </authorList>
    </citation>
    <scope>NUCLEOTIDE SEQUENCE [LARGE SCALE GENOMIC DNA]</scope>
    <source>
        <strain evidence="7">ZAV-06</strain>
    </source>
</reference>
<dbReference type="Proteomes" id="UP000237153">
    <property type="component" value="Unassembled WGS sequence"/>
</dbReference>
<dbReference type="GO" id="GO:0010181">
    <property type="term" value="F:FMN binding"/>
    <property type="evidence" value="ECO:0007669"/>
    <property type="project" value="UniProtKB-UniRule"/>
</dbReference>
<dbReference type="AlphaFoldDB" id="A0A2J6N3Q4"/>
<dbReference type="InterPro" id="IPR035929">
    <property type="entry name" value="CoaB-like_sf"/>
</dbReference>
<feature type="binding site" evidence="3">
    <location>
        <position position="289"/>
    </location>
    <ligand>
        <name>CTP</name>
        <dbReference type="ChEBI" id="CHEBI:37563"/>
    </ligand>
</feature>
<dbReference type="GO" id="GO:0004632">
    <property type="term" value="F:phosphopantothenate--cysteine ligase activity"/>
    <property type="evidence" value="ECO:0007669"/>
    <property type="project" value="UniProtKB-UniRule"/>
</dbReference>
<dbReference type="InterPro" id="IPR003382">
    <property type="entry name" value="Flavoprotein"/>
</dbReference>
<dbReference type="Proteomes" id="UP000886076">
    <property type="component" value="Unassembled WGS sequence"/>
</dbReference>
<comment type="caution">
    <text evidence="3">Lacks conserved residue(s) required for the propagation of feature annotation.</text>
</comment>
<accession>A0A2J6N3Q4</accession>
<name>A0A2J6N3Q4_9CREN</name>
<comment type="pathway">
    <text evidence="3">Cofactor biosynthesis; coenzyme A biosynthesis.</text>
</comment>
<evidence type="ECO:0000259" key="5">
    <source>
        <dbReference type="Pfam" id="PF04127"/>
    </source>
</evidence>
<dbReference type="PANTHER" id="PTHR14359">
    <property type="entry name" value="HOMO-OLIGOMERIC FLAVIN CONTAINING CYS DECARBOXYLASE FAMILY"/>
    <property type="match status" value="1"/>
</dbReference>
<comment type="similarity">
    <text evidence="3">In the N-terminal section; belongs to the HFCD (homo-oligomeric flavin containing Cys decarboxylase) superfamily.</text>
</comment>
<dbReference type="EMBL" id="DSFH01000015">
    <property type="protein sequence ID" value="HEW63564.1"/>
    <property type="molecule type" value="Genomic_DNA"/>
</dbReference>
<gene>
    <name evidence="3 7" type="primary">coaBC</name>
    <name evidence="7" type="ORF">C0188_00925</name>
    <name evidence="6" type="ORF">ENO39_00685</name>
</gene>
<evidence type="ECO:0000313" key="8">
    <source>
        <dbReference type="Proteomes" id="UP000237153"/>
    </source>
</evidence>
<keyword evidence="3 7" id="KW-0436">Ligase</keyword>
<sequence>MEKHPSQKIIGEISKELEGKKIVLGVTSSVSAYKSIDLARTLMKNGAEVTVVMSSEATRFISPLMFEWATGNKVYYEKFGGETGHISLSEEYDAMVIAPATANTITKLSFGIADSAVTLAALSFLGAKKPVMVVPAMHIQLYRAPQVQQAINKLKEYGVSLHEPILEKDKAKFPDLNELEWHIESFLLRGNDMNGIKFLVTAGPTREFIDTVRFISNPSSGKMGIAIASEALYRGGKVSFIHGPLSVEKIPSFHSTISVISTDEMLNSVISEMKMFDPDVIIMSAAPSDFKPIQTQTKKISSDKPLTLSLEPTPKILKEIVSRKRESSVVISFAADTVDSDEELIKKATEKIEKYRVDAVVANNVSRKDIGFSSDFNEVIIVKNDGEIEKIPRSEKKIVARKLIDVVGEIIEKKRRR</sequence>
<comment type="catalytic activity">
    <reaction evidence="3">
        <text>(R)-4'-phosphopantothenate + L-cysteine + CTP = N-[(R)-4-phosphopantothenoyl]-L-cysteine + CMP + diphosphate + H(+)</text>
        <dbReference type="Rhea" id="RHEA:19397"/>
        <dbReference type="ChEBI" id="CHEBI:10986"/>
        <dbReference type="ChEBI" id="CHEBI:15378"/>
        <dbReference type="ChEBI" id="CHEBI:33019"/>
        <dbReference type="ChEBI" id="CHEBI:35235"/>
        <dbReference type="ChEBI" id="CHEBI:37563"/>
        <dbReference type="ChEBI" id="CHEBI:59458"/>
        <dbReference type="ChEBI" id="CHEBI:60377"/>
        <dbReference type="EC" id="6.3.2.5"/>
    </reaction>
</comment>
<reference evidence="6" key="2">
    <citation type="journal article" date="2020" name="mSystems">
        <title>Genome- and Community-Level Interaction Insights into Carbon Utilization and Element Cycling Functions of Hydrothermarchaeota in Hydrothermal Sediment.</title>
        <authorList>
            <person name="Zhou Z."/>
            <person name="Liu Y."/>
            <person name="Xu W."/>
            <person name="Pan J."/>
            <person name="Luo Z.H."/>
            <person name="Li M."/>
        </authorList>
    </citation>
    <scope>NUCLEOTIDE SEQUENCE [LARGE SCALE GENOMIC DNA]</scope>
    <source>
        <strain evidence="6">SpSt-1261</strain>
    </source>
</reference>
<evidence type="ECO:0000256" key="2">
    <source>
        <dbReference type="ARBA" id="ARBA00023239"/>
    </source>
</evidence>
<dbReference type="EC" id="4.1.1.36" evidence="3"/>
<organism evidence="7 8">
    <name type="scientific">Fervidicoccus fontis</name>
    <dbReference type="NCBI Taxonomy" id="683846"/>
    <lineage>
        <taxon>Archaea</taxon>
        <taxon>Thermoproteota</taxon>
        <taxon>Thermoprotei</taxon>
        <taxon>Fervidicoccales</taxon>
        <taxon>Fervidicoccaceae</taxon>
        <taxon>Fervidicoccus</taxon>
    </lineage>
</organism>
<keyword evidence="3" id="KW-0479">Metal-binding</keyword>
<feature type="binding site" evidence="3">
    <location>
        <position position="351"/>
    </location>
    <ligand>
        <name>CTP</name>
        <dbReference type="ChEBI" id="CHEBI:37563"/>
    </ligand>
</feature>
<dbReference type="InterPro" id="IPR007085">
    <property type="entry name" value="DNA/pantothenate-metab_flavo_C"/>
</dbReference>
<dbReference type="GO" id="GO:0015937">
    <property type="term" value="P:coenzyme A biosynthetic process"/>
    <property type="evidence" value="ECO:0007669"/>
    <property type="project" value="UniProtKB-UniRule"/>
</dbReference>
<evidence type="ECO:0000313" key="6">
    <source>
        <dbReference type="EMBL" id="HEW63564.1"/>
    </source>
</evidence>
<keyword evidence="3" id="KW-0511">Multifunctional enzyme</keyword>
<feature type="binding site" evidence="3">
    <location>
        <position position="299"/>
    </location>
    <ligand>
        <name>CTP</name>
        <dbReference type="ChEBI" id="CHEBI:37563"/>
    </ligand>
</feature>
<comment type="cofactor">
    <cofactor evidence="3">
        <name>FMN</name>
        <dbReference type="ChEBI" id="CHEBI:58210"/>
    </cofactor>
    <text evidence="3">Binds 1 FMN per subunit.</text>
</comment>
<evidence type="ECO:0000313" key="7">
    <source>
        <dbReference type="EMBL" id="PMB75987.1"/>
    </source>
</evidence>
<keyword evidence="3" id="KW-0460">Magnesium</keyword>
<feature type="domain" description="DNA/pantothenate metabolism flavoprotein C-terminal" evidence="5">
    <location>
        <begin position="194"/>
        <end position="408"/>
    </location>
</feature>
<dbReference type="InterPro" id="IPR005252">
    <property type="entry name" value="CoaBC"/>
</dbReference>
<dbReference type="PANTHER" id="PTHR14359:SF6">
    <property type="entry name" value="PHOSPHOPANTOTHENOYLCYSTEINE DECARBOXYLASE"/>
    <property type="match status" value="1"/>
</dbReference>
<dbReference type="Gene3D" id="3.40.50.10300">
    <property type="entry name" value="CoaB-like"/>
    <property type="match status" value="1"/>
</dbReference>
<keyword evidence="3" id="KW-0288">FMN</keyword>
<comment type="caution">
    <text evidence="7">The sequence shown here is derived from an EMBL/GenBank/DDBJ whole genome shotgun (WGS) entry which is preliminary data.</text>
</comment>
<dbReference type="Pfam" id="PF04127">
    <property type="entry name" value="DFP"/>
    <property type="match status" value="1"/>
</dbReference>
<feature type="region of interest" description="Phosphopantothenoylcysteine decarboxylase" evidence="3">
    <location>
        <begin position="1"/>
        <end position="197"/>
    </location>
</feature>
<dbReference type="EC" id="6.3.2.5" evidence="3"/>
<keyword evidence="2 3" id="KW-0456">Lyase</keyword>
<dbReference type="NCBIfam" id="TIGR00521">
    <property type="entry name" value="coaBC_dfp"/>
    <property type="match status" value="1"/>
</dbReference>
<comment type="similarity">
    <text evidence="3">In the C-terminal section; belongs to the PPC synthetase family.</text>
</comment>
<evidence type="ECO:0000256" key="3">
    <source>
        <dbReference type="HAMAP-Rule" id="MF_02225"/>
    </source>
</evidence>
<dbReference type="UniPathway" id="UPA00241"/>
<feature type="domain" description="Flavoprotein" evidence="4">
    <location>
        <begin position="20"/>
        <end position="158"/>
    </location>
</feature>
<comment type="function">
    <text evidence="3">Catalyzes two sequential steps in the biosynthesis of coenzyme A. In the first step cysteine is conjugated to 4'-phosphopantothenate to form 4-phosphopantothenoylcysteine. In the second step the latter compound is decarboxylated to form 4'-phosphopantotheine.</text>
</comment>
<dbReference type="GO" id="GO:0071513">
    <property type="term" value="C:phosphopantothenoylcysteine decarboxylase complex"/>
    <property type="evidence" value="ECO:0007669"/>
    <property type="project" value="TreeGrafter"/>
</dbReference>
<evidence type="ECO:0000259" key="4">
    <source>
        <dbReference type="Pfam" id="PF02441"/>
    </source>
</evidence>
<dbReference type="GO" id="GO:0015941">
    <property type="term" value="P:pantothenate catabolic process"/>
    <property type="evidence" value="ECO:0007669"/>
    <property type="project" value="InterPro"/>
</dbReference>
<keyword evidence="3" id="KW-0285">Flavoprotein</keyword>
<dbReference type="InterPro" id="IPR036551">
    <property type="entry name" value="Flavin_trans-like"/>
</dbReference>
<feature type="region of interest" description="Phosphopantothenate--cysteine ligase" evidence="3">
    <location>
        <begin position="198"/>
        <end position="417"/>
    </location>
</feature>
<proteinExistence type="inferred from homology"/>
<dbReference type="RefSeq" id="WP_272984829.1">
    <property type="nucleotide sequence ID" value="NZ_DSFH01000015.1"/>
</dbReference>
<feature type="binding site" evidence="3">
    <location>
        <position position="333"/>
    </location>
    <ligand>
        <name>CTP</name>
        <dbReference type="ChEBI" id="CHEBI:37563"/>
    </ligand>
</feature>
<evidence type="ECO:0000256" key="1">
    <source>
        <dbReference type="ARBA" id="ARBA00022793"/>
    </source>
</evidence>
<comment type="cofactor">
    <cofactor evidence="3">
        <name>Mg(2+)</name>
        <dbReference type="ChEBI" id="CHEBI:18420"/>
    </cofactor>
</comment>
<dbReference type="GO" id="GO:0046872">
    <property type="term" value="F:metal ion binding"/>
    <property type="evidence" value="ECO:0007669"/>
    <property type="project" value="UniProtKB-KW"/>
</dbReference>
<dbReference type="Gene3D" id="3.40.50.1950">
    <property type="entry name" value="Flavin prenyltransferase-like"/>
    <property type="match status" value="1"/>
</dbReference>
<comment type="catalytic activity">
    <reaction evidence="3">
        <text>N-[(R)-4-phosphopantothenoyl]-L-cysteine + H(+) = (R)-4'-phosphopantetheine + CO2</text>
        <dbReference type="Rhea" id="RHEA:16793"/>
        <dbReference type="ChEBI" id="CHEBI:15378"/>
        <dbReference type="ChEBI" id="CHEBI:16526"/>
        <dbReference type="ChEBI" id="CHEBI:59458"/>
        <dbReference type="ChEBI" id="CHEBI:61723"/>
        <dbReference type="EC" id="4.1.1.36"/>
    </reaction>
</comment>
<dbReference type="GO" id="GO:0004633">
    <property type="term" value="F:phosphopantothenoylcysteine decarboxylase activity"/>
    <property type="evidence" value="ECO:0007669"/>
    <property type="project" value="UniProtKB-UniRule"/>
</dbReference>
<dbReference type="EMBL" id="PNIM01000003">
    <property type="protein sequence ID" value="PMB75987.1"/>
    <property type="molecule type" value="Genomic_DNA"/>
</dbReference>
<dbReference type="HAMAP" id="MF_02225">
    <property type="entry name" value="CoaBC"/>
    <property type="match status" value="1"/>
</dbReference>
<protein>
    <recommendedName>
        <fullName evidence="3">Coenzyme A biosynthesis bifunctional protein CoaBC</fullName>
    </recommendedName>
    <alternativeName>
        <fullName evidence="3">DNA/pantothenate metabolism flavoprotein</fullName>
    </alternativeName>
    <alternativeName>
        <fullName evidence="3">Phosphopantothenoylcysteine synthetase/decarboxylase</fullName>
        <shortName evidence="3">PPCS-PPCDC</shortName>
    </alternativeName>
    <domain>
        <recommendedName>
            <fullName evidence="3">Phosphopantothenoylcysteine decarboxylase</fullName>
            <shortName evidence="3">PPC decarboxylase</shortName>
            <shortName evidence="3">PPC-DC</shortName>
            <ecNumber evidence="3">4.1.1.36</ecNumber>
        </recommendedName>
        <alternativeName>
            <fullName evidence="3">CoaC</fullName>
        </alternativeName>
    </domain>
    <domain>
        <recommendedName>
            <fullName evidence="3">Phosphopantothenate--cysteine ligase</fullName>
            <ecNumber evidence="3">6.3.2.5</ecNumber>
        </recommendedName>
        <alternativeName>
            <fullName evidence="3">CoaB</fullName>
        </alternativeName>
        <alternativeName>
            <fullName evidence="3">Phosphopantothenoylcysteine synthetase</fullName>
            <shortName evidence="3">PPC synthetase</shortName>
            <shortName evidence="3">PPC-S</shortName>
        </alternativeName>
    </domain>
</protein>
<dbReference type="SUPFAM" id="SSF102645">
    <property type="entry name" value="CoaB-like"/>
    <property type="match status" value="1"/>
</dbReference>
<dbReference type="Pfam" id="PF02441">
    <property type="entry name" value="Flavoprotein"/>
    <property type="match status" value="1"/>
</dbReference>
<dbReference type="SUPFAM" id="SSF52507">
    <property type="entry name" value="Homo-oligomeric flavin-containing Cys decarboxylases, HFCD"/>
    <property type="match status" value="1"/>
</dbReference>
<keyword evidence="1 3" id="KW-0210">Decarboxylase</keyword>